<evidence type="ECO:0000256" key="3">
    <source>
        <dbReference type="ARBA" id="ARBA00023163"/>
    </source>
</evidence>
<dbReference type="InterPro" id="IPR011991">
    <property type="entry name" value="ArsR-like_HTH"/>
</dbReference>
<dbReference type="InterPro" id="IPR051011">
    <property type="entry name" value="Metal_resp_trans_reg"/>
</dbReference>
<dbReference type="CDD" id="cd00090">
    <property type="entry name" value="HTH_ARSR"/>
    <property type="match status" value="1"/>
</dbReference>
<feature type="domain" description="HTH arsR-type" evidence="4">
    <location>
        <begin position="4"/>
        <end position="98"/>
    </location>
</feature>
<protein>
    <submittedName>
        <fullName evidence="5">Winged helix-turn-helix transcriptional regulator</fullName>
    </submittedName>
</protein>
<dbReference type="Proteomes" id="UP000807825">
    <property type="component" value="Unassembled WGS sequence"/>
</dbReference>
<dbReference type="PANTHER" id="PTHR43132">
    <property type="entry name" value="ARSENICAL RESISTANCE OPERON REPRESSOR ARSR-RELATED"/>
    <property type="match status" value="1"/>
</dbReference>
<dbReference type="Pfam" id="PF01022">
    <property type="entry name" value="HTH_5"/>
    <property type="match status" value="1"/>
</dbReference>
<sequence>MTPREKQRSTMKAEIFKAMGQPTRLRILELLQANEMQAGRIAAQVGTEAPTVSKHLALLRKQGLIVERREGSQAFYRGTIPHLIGFMWCVEKAVQQRLDSQMSSNADSS</sequence>
<evidence type="ECO:0000313" key="5">
    <source>
        <dbReference type="EMBL" id="MBI5250553.1"/>
    </source>
</evidence>
<proteinExistence type="predicted"/>
<dbReference type="AlphaFoldDB" id="A0A9D6V2B0"/>
<dbReference type="NCBIfam" id="NF033788">
    <property type="entry name" value="HTH_metalloreg"/>
    <property type="match status" value="1"/>
</dbReference>
<keyword evidence="2" id="KW-0238">DNA-binding</keyword>
<dbReference type="GO" id="GO:0003677">
    <property type="term" value="F:DNA binding"/>
    <property type="evidence" value="ECO:0007669"/>
    <property type="project" value="UniProtKB-KW"/>
</dbReference>
<evidence type="ECO:0000313" key="6">
    <source>
        <dbReference type="Proteomes" id="UP000807825"/>
    </source>
</evidence>
<evidence type="ECO:0000259" key="4">
    <source>
        <dbReference type="PROSITE" id="PS50987"/>
    </source>
</evidence>
<dbReference type="PANTHER" id="PTHR43132:SF2">
    <property type="entry name" value="ARSENICAL RESISTANCE OPERON REPRESSOR ARSR-RELATED"/>
    <property type="match status" value="1"/>
</dbReference>
<dbReference type="SUPFAM" id="SSF46785">
    <property type="entry name" value="Winged helix' DNA-binding domain"/>
    <property type="match status" value="1"/>
</dbReference>
<organism evidence="5 6">
    <name type="scientific">Desulfomonile tiedjei</name>
    <dbReference type="NCBI Taxonomy" id="2358"/>
    <lineage>
        <taxon>Bacteria</taxon>
        <taxon>Pseudomonadati</taxon>
        <taxon>Thermodesulfobacteriota</taxon>
        <taxon>Desulfomonilia</taxon>
        <taxon>Desulfomonilales</taxon>
        <taxon>Desulfomonilaceae</taxon>
        <taxon>Desulfomonile</taxon>
    </lineage>
</organism>
<keyword evidence="3" id="KW-0804">Transcription</keyword>
<dbReference type="PROSITE" id="PS50987">
    <property type="entry name" value="HTH_ARSR_2"/>
    <property type="match status" value="1"/>
</dbReference>
<dbReference type="SMART" id="SM00418">
    <property type="entry name" value="HTH_ARSR"/>
    <property type="match status" value="1"/>
</dbReference>
<dbReference type="InterPro" id="IPR001845">
    <property type="entry name" value="HTH_ArsR_DNA-bd_dom"/>
</dbReference>
<gene>
    <name evidence="5" type="ORF">HY912_13765</name>
</gene>
<dbReference type="PRINTS" id="PR00778">
    <property type="entry name" value="HTHARSR"/>
</dbReference>
<keyword evidence="1" id="KW-0805">Transcription regulation</keyword>
<dbReference type="Gene3D" id="1.10.10.10">
    <property type="entry name" value="Winged helix-like DNA-binding domain superfamily/Winged helix DNA-binding domain"/>
    <property type="match status" value="1"/>
</dbReference>
<accession>A0A9D6V2B0</accession>
<dbReference type="GO" id="GO:0003700">
    <property type="term" value="F:DNA-binding transcription factor activity"/>
    <property type="evidence" value="ECO:0007669"/>
    <property type="project" value="InterPro"/>
</dbReference>
<reference evidence="5" key="1">
    <citation type="submission" date="2020-07" db="EMBL/GenBank/DDBJ databases">
        <title>Huge and variable diversity of episymbiotic CPR bacteria and DPANN archaea in groundwater ecosystems.</title>
        <authorList>
            <person name="He C.Y."/>
            <person name="Keren R."/>
            <person name="Whittaker M."/>
            <person name="Farag I.F."/>
            <person name="Doudna J."/>
            <person name="Cate J.H.D."/>
            <person name="Banfield J.F."/>
        </authorList>
    </citation>
    <scope>NUCLEOTIDE SEQUENCE</scope>
    <source>
        <strain evidence="5">NC_groundwater_1664_Pr3_B-0.1um_52_9</strain>
    </source>
</reference>
<evidence type="ECO:0000256" key="1">
    <source>
        <dbReference type="ARBA" id="ARBA00023015"/>
    </source>
</evidence>
<comment type="caution">
    <text evidence="5">The sequence shown here is derived from an EMBL/GenBank/DDBJ whole genome shotgun (WGS) entry which is preliminary data.</text>
</comment>
<evidence type="ECO:0000256" key="2">
    <source>
        <dbReference type="ARBA" id="ARBA00023125"/>
    </source>
</evidence>
<name>A0A9D6V2B0_9BACT</name>
<dbReference type="InterPro" id="IPR036390">
    <property type="entry name" value="WH_DNA-bd_sf"/>
</dbReference>
<dbReference type="EMBL" id="JACRDE010000360">
    <property type="protein sequence ID" value="MBI5250553.1"/>
    <property type="molecule type" value="Genomic_DNA"/>
</dbReference>
<dbReference type="InterPro" id="IPR036388">
    <property type="entry name" value="WH-like_DNA-bd_sf"/>
</dbReference>